<dbReference type="InterPro" id="IPR006311">
    <property type="entry name" value="TAT_signal"/>
</dbReference>
<evidence type="ECO:0008006" key="4">
    <source>
        <dbReference type="Google" id="ProtNLM"/>
    </source>
</evidence>
<dbReference type="Proteomes" id="UP000238348">
    <property type="component" value="Chromosome"/>
</dbReference>
<sequence>MKPFRLSRRAVLRGLGGAALALPFLEAMGCSRQSAPASEEMGRAAFGAEFPKRLVILYTPNGTVPPDFWPSSSQFQNGEELSPILAPLKDHNEDLLVLGNVSALSAMKGPGDAHQKGTGQCLTARAMQEGDFPGDAGLSCGWADGISVDQEIASHIGTKNKFPSIELGVLVYGANVGARIAYRGPAQPLPPENSPYAAFDRIFSDMSVSPADATRKTAQRRAVLDKVASDYDRLRRRLGAADREKLDGHLASVEEIASRLDRGVTSTSPSCAEPELTPDIDADRVANMPEITRLHLDLIAMALTCDLTRVATLQFTNSATTKVLSFIDPDITEGHHPMAHNGYADPVNRARLTKISAFYAKQVAYLIAKLKSIPEGNGSVFDNTVIFWTNEHADGNHLRQNIPYVLAGSAGGHFKTGRYVTQARQVGHNNLLLSLMHAMGVDAESFGDPNYCTGPLTGLTS</sequence>
<keyword evidence="1" id="KW-0732">Signal</keyword>
<feature type="chain" id="PRO_5014966542" description="DUF1552 domain-containing protein" evidence="1">
    <location>
        <begin position="22"/>
        <end position="461"/>
    </location>
</feature>
<dbReference type="AlphaFoldDB" id="A0A2L0EL43"/>
<accession>A0A2L0EL43</accession>
<dbReference type="PROSITE" id="PS51318">
    <property type="entry name" value="TAT"/>
    <property type="match status" value="1"/>
</dbReference>
<organism evidence="2 3">
    <name type="scientific">Sorangium cellulosum</name>
    <name type="common">Polyangium cellulosum</name>
    <dbReference type="NCBI Taxonomy" id="56"/>
    <lineage>
        <taxon>Bacteria</taxon>
        <taxon>Pseudomonadati</taxon>
        <taxon>Myxococcota</taxon>
        <taxon>Polyangia</taxon>
        <taxon>Polyangiales</taxon>
        <taxon>Polyangiaceae</taxon>
        <taxon>Sorangium</taxon>
    </lineage>
</organism>
<dbReference type="EMBL" id="CP012673">
    <property type="protein sequence ID" value="AUX40021.1"/>
    <property type="molecule type" value="Genomic_DNA"/>
</dbReference>
<evidence type="ECO:0000313" key="3">
    <source>
        <dbReference type="Proteomes" id="UP000238348"/>
    </source>
</evidence>
<dbReference type="Pfam" id="PF07586">
    <property type="entry name" value="HXXSHH"/>
    <property type="match status" value="1"/>
</dbReference>
<dbReference type="OrthoDB" id="9146593at2"/>
<protein>
    <recommendedName>
        <fullName evidence="4">DUF1552 domain-containing protein</fullName>
    </recommendedName>
</protein>
<reference evidence="2 3" key="1">
    <citation type="submission" date="2015-09" db="EMBL/GenBank/DDBJ databases">
        <title>Sorangium comparison.</title>
        <authorList>
            <person name="Zaburannyi N."/>
            <person name="Bunk B."/>
            <person name="Overmann J."/>
            <person name="Mueller R."/>
        </authorList>
    </citation>
    <scope>NUCLEOTIDE SEQUENCE [LARGE SCALE GENOMIC DNA]</scope>
    <source>
        <strain evidence="2 3">So ce26</strain>
    </source>
</reference>
<evidence type="ECO:0000313" key="2">
    <source>
        <dbReference type="EMBL" id="AUX40021.1"/>
    </source>
</evidence>
<dbReference type="RefSeq" id="WP_104977893.1">
    <property type="nucleotide sequence ID" value="NZ_CP012673.1"/>
</dbReference>
<evidence type="ECO:0000256" key="1">
    <source>
        <dbReference type="SAM" id="SignalP"/>
    </source>
</evidence>
<dbReference type="InterPro" id="IPR011447">
    <property type="entry name" value="DUF1552"/>
</dbReference>
<proteinExistence type="predicted"/>
<feature type="signal peptide" evidence="1">
    <location>
        <begin position="1"/>
        <end position="21"/>
    </location>
</feature>
<name>A0A2L0EL43_SORCE</name>
<gene>
    <name evidence="2" type="ORF">SOCE26_014160</name>
</gene>